<sequence length="402" mass="45577">MTTLPDPPFFSQQSQSNKRKRLELTEDDDFPSSFPASSINPLSHSPGLVAQFAIAGLSETDENPSQHIRDFPHRGFVGHGTSAVEPESDEDPETEGDEAARPKSKKAKDSKRGGHFDVLLQSTHHFIDQGEIEKASRTYSLLLQLRPTGLPVDVRHHNLWAIGAEILMREGENAHKEHEARDTKPMLSKRWGRAENMNKVKAYFDTLIQQHPYDSKMPNIVSAVDFWIALFSCEIYNIHAEHVLLLERLTHGIEEETLHESFGHDDTFGSDDTDSPETRLIRRKDELRLQSLSAMQDITKRMDELIRELPYSKNQHYLRLRAMASLYLADLVVPINSVSMLRTEQAQQVRSKEQGEARRYLERMVNEGGELDSAVLNLLNPSDDSEGDTSLSLYSSLPIRGL</sequence>
<dbReference type="PANTHER" id="PTHR28244">
    <property type="entry name" value="RNA POLYMERASE I-SPECIFIC TRANSCRIPTION INITIATION FACTOR RRN11"/>
    <property type="match status" value="1"/>
</dbReference>
<evidence type="ECO:0000313" key="3">
    <source>
        <dbReference type="Proteomes" id="UP001152024"/>
    </source>
</evidence>
<dbReference type="Proteomes" id="UP001152024">
    <property type="component" value="Unassembled WGS sequence"/>
</dbReference>
<name>A0ABQ8R9S5_FUSEQ</name>
<feature type="region of interest" description="Disordered" evidence="1">
    <location>
        <begin position="1"/>
        <end position="44"/>
    </location>
</feature>
<dbReference type="Pfam" id="PF04090">
    <property type="entry name" value="Rrn11"/>
    <property type="match status" value="1"/>
</dbReference>
<accession>A0ABQ8R9S5</accession>
<organism evidence="2 3">
    <name type="scientific">Fusarium equiseti</name>
    <name type="common">Fusarium scirpi</name>
    <dbReference type="NCBI Taxonomy" id="61235"/>
    <lineage>
        <taxon>Eukaryota</taxon>
        <taxon>Fungi</taxon>
        <taxon>Dikarya</taxon>
        <taxon>Ascomycota</taxon>
        <taxon>Pezizomycotina</taxon>
        <taxon>Sordariomycetes</taxon>
        <taxon>Hypocreomycetidae</taxon>
        <taxon>Hypocreales</taxon>
        <taxon>Nectriaceae</taxon>
        <taxon>Fusarium</taxon>
        <taxon>Fusarium incarnatum-equiseti species complex</taxon>
    </lineage>
</organism>
<gene>
    <name evidence="2" type="ORF">NW768_006989</name>
</gene>
<protein>
    <recommendedName>
        <fullName evidence="4">Transcription factor</fullName>
    </recommendedName>
</protein>
<dbReference type="InterPro" id="IPR053029">
    <property type="entry name" value="RNA_pol_I-specific_init_factor"/>
</dbReference>
<dbReference type="InterPro" id="IPR007224">
    <property type="entry name" value="TIF_Rrn11"/>
</dbReference>
<reference evidence="2" key="1">
    <citation type="submission" date="2022-09" db="EMBL/GenBank/DDBJ databases">
        <title>Fusarium specimens isolated from Avocado Roots.</title>
        <authorList>
            <person name="Stajich J."/>
            <person name="Roper C."/>
            <person name="Heimlech-Rivalta G."/>
        </authorList>
    </citation>
    <scope>NUCLEOTIDE SEQUENCE</scope>
    <source>
        <strain evidence="2">CF00095</strain>
    </source>
</reference>
<keyword evidence="3" id="KW-1185">Reference proteome</keyword>
<feature type="compositionally biased region" description="Acidic residues" evidence="1">
    <location>
        <begin position="86"/>
        <end position="97"/>
    </location>
</feature>
<proteinExistence type="predicted"/>
<feature type="region of interest" description="Disordered" evidence="1">
    <location>
        <begin position="60"/>
        <end position="112"/>
    </location>
</feature>
<evidence type="ECO:0008006" key="4">
    <source>
        <dbReference type="Google" id="ProtNLM"/>
    </source>
</evidence>
<dbReference type="PANTHER" id="PTHR28244:SF1">
    <property type="entry name" value="RNA POLYMERASE I-SPECIFIC TRANSCRIPTION INITIATION FACTOR RRN11"/>
    <property type="match status" value="1"/>
</dbReference>
<evidence type="ECO:0000256" key="1">
    <source>
        <dbReference type="SAM" id="MobiDB-lite"/>
    </source>
</evidence>
<evidence type="ECO:0000313" key="2">
    <source>
        <dbReference type="EMBL" id="KAJ4130017.1"/>
    </source>
</evidence>
<dbReference type="EMBL" id="JAOQBH010000010">
    <property type="protein sequence ID" value="KAJ4130017.1"/>
    <property type="molecule type" value="Genomic_DNA"/>
</dbReference>
<comment type="caution">
    <text evidence="2">The sequence shown here is derived from an EMBL/GenBank/DDBJ whole genome shotgun (WGS) entry which is preliminary data.</text>
</comment>